<feature type="compositionally biased region" description="Polar residues" evidence="1">
    <location>
        <begin position="189"/>
        <end position="203"/>
    </location>
</feature>
<feature type="region of interest" description="Disordered" evidence="1">
    <location>
        <begin position="1125"/>
        <end position="1145"/>
    </location>
</feature>
<evidence type="ECO:0000259" key="2">
    <source>
        <dbReference type="PROSITE" id="PS50097"/>
    </source>
</evidence>
<sequence length="1160" mass="124524">MVGNIGRSYEIVNLNVGGRRFSTSRNTLLWNRNSFFTILLGGHLPSCRDETGAYFIDRDPDMFNVILNYLRTNELNLSGVDVATLKNEALFYGLDSLVKKLSLCEENFGGRCGDLLFHGYMPAPDLRANEANSDTRWDTQTPVPKNESSASSECRIDNPSSEVRVESSESGDNPVGSACNSERSHSYDNSKPSNFENSTSNPSVVLRHGRTKESVRTLHLDGGKACVSACANQPTISTEQQPDESVLRESDSRKPPSIPVTLITCHQNLMAAVYRDRVGVFSLRDPIGWHLVWLSPQLPAAIDRLAITSRANNPVGFLTGSIGTGVATTQPYPTSSSPNAPAASAGVVVQQPGGGLSVPSNQIAFPMSTGGPASSNVPVPNSSSQGQSHVTNAAQNGQSNPSGSSCLVAAAVGSSITLWSLYPQSSSASCGAVFIASASPATYYLSPLAPFSPTAEVGQPGHYGSLARSKEPWSSEMVGCYDLNRRAVDYLLFIGSHLVALSRRGLVGVRHVMTNTWQVWSTVPILSYGVAASELLLLGCANGRICSINIQKFPLRIVDNDLLVTEMYRDPQRDPITALSVHLTPKPPYSTRNCMEIAYGTLSGRVCLIVQYPENAGYSPQLLQTFTVHRSMVTRVVLSERHLISVCNEFNHVRTWAVTRFRGVISTQPGSTPIASFHITALDTTNPQQLVDSVHEAARRCAVRNPTSREVVRAHSNVATSLQSQFGGGGSESSIHQRQSHPQSFRFTQWRRRGSQSRSPRGRGRHDEHSNSESSVTGPPVTYLAHMQSAQISRSRSPETSSGRQDLVSDPMMDLSLTNRIPDVVNYPNSDIVVLPRTSWLHEDPGNISARTSLMVNGRNGTGTEEADPEVTVRLSPARSKGPTDPSQFPSKNRSSTTGRITTAIPATSGSGQDSGTSILTAAGQPEFSPASRRQPRNSMPSVDVHRFANDPGPYGERDDVLVFIQKLTPQSNQLFVRLASTGKRVCVIRSVDDVPITSFSVHEHDGSNRIGAHPRRYIFTGHVDGAIQVWDLTTALCMLKASAVGPGFDGYPNLSEYPSAGPISMGIIGTPTSVGPSGVPGFMGPNAGNVLLANISPTLTMSQGSGGPTSRELIRLLESCQLGTSSSGSSLVGPPSGRLTPADSLSSIFVTQPSSFNGL</sequence>
<dbReference type="InterPro" id="IPR001680">
    <property type="entry name" value="WD40_rpt"/>
</dbReference>
<dbReference type="PANTHER" id="PTHR15859">
    <property type="entry name" value="SETA BINDING PROTEIN 1"/>
    <property type="match status" value="1"/>
</dbReference>
<evidence type="ECO:0000313" key="4">
    <source>
        <dbReference type="Proteomes" id="UP001497525"/>
    </source>
</evidence>
<feature type="region of interest" description="Disordered" evidence="1">
    <location>
        <begin position="857"/>
        <end position="952"/>
    </location>
</feature>
<feature type="domain" description="BTB" evidence="2">
    <location>
        <begin position="10"/>
        <end position="79"/>
    </location>
</feature>
<dbReference type="Proteomes" id="UP001497525">
    <property type="component" value="Unassembled WGS sequence"/>
</dbReference>
<dbReference type="GO" id="GO:0051260">
    <property type="term" value="P:protein homooligomerization"/>
    <property type="evidence" value="ECO:0007669"/>
    <property type="project" value="InterPro"/>
</dbReference>
<dbReference type="AlphaFoldDB" id="A0AAV2SX92"/>
<feature type="compositionally biased region" description="Polar residues" evidence="1">
    <location>
        <begin position="885"/>
        <end position="920"/>
    </location>
</feature>
<feature type="region of interest" description="Disordered" evidence="1">
    <location>
        <begin position="719"/>
        <end position="810"/>
    </location>
</feature>
<feature type="compositionally biased region" description="Polar residues" evidence="1">
    <location>
        <begin position="788"/>
        <end position="804"/>
    </location>
</feature>
<reference evidence="3" key="1">
    <citation type="submission" date="2024-06" db="EMBL/GenBank/DDBJ databases">
        <authorList>
            <person name="Liu X."/>
            <person name="Lenzi L."/>
            <person name="Haldenby T S."/>
            <person name="Uol C."/>
        </authorList>
    </citation>
    <scope>NUCLEOTIDE SEQUENCE</scope>
</reference>
<feature type="region of interest" description="Disordered" evidence="1">
    <location>
        <begin position="132"/>
        <end position="212"/>
    </location>
</feature>
<comment type="caution">
    <text evidence="3">The sequence shown here is derived from an EMBL/GenBank/DDBJ whole genome shotgun (WGS) entry which is preliminary data.</text>
</comment>
<feature type="compositionally biased region" description="Polar residues" evidence="1">
    <location>
        <begin position="385"/>
        <end position="398"/>
    </location>
</feature>
<dbReference type="SUPFAM" id="SSF50978">
    <property type="entry name" value="WD40 repeat-like"/>
    <property type="match status" value="1"/>
</dbReference>
<feature type="region of interest" description="Disordered" evidence="1">
    <location>
        <begin position="235"/>
        <end position="254"/>
    </location>
</feature>
<dbReference type="SUPFAM" id="SSF54695">
    <property type="entry name" value="POZ domain"/>
    <property type="match status" value="1"/>
</dbReference>
<dbReference type="Gene3D" id="3.30.710.10">
    <property type="entry name" value="Potassium Channel Kv1.1, Chain A"/>
    <property type="match status" value="1"/>
</dbReference>
<proteinExistence type="predicted"/>
<dbReference type="PROSITE" id="PS50097">
    <property type="entry name" value="BTB"/>
    <property type="match status" value="1"/>
</dbReference>
<dbReference type="InterPro" id="IPR047876">
    <property type="entry name" value="SHKBP1/KCTD3"/>
</dbReference>
<dbReference type="SMART" id="SM00320">
    <property type="entry name" value="WD40"/>
    <property type="match status" value="2"/>
</dbReference>
<name>A0AAV2SX92_CALDB</name>
<dbReference type="SMART" id="SM00225">
    <property type="entry name" value="BTB"/>
    <property type="match status" value="1"/>
</dbReference>
<dbReference type="InterPro" id="IPR000210">
    <property type="entry name" value="BTB/POZ_dom"/>
</dbReference>
<feature type="compositionally biased region" description="Basic residues" evidence="1">
    <location>
        <begin position="749"/>
        <end position="764"/>
    </location>
</feature>
<dbReference type="PANTHER" id="PTHR15859:SF1">
    <property type="entry name" value="BTB DOMAIN-CONTAINING PROTEIN"/>
    <property type="match status" value="1"/>
</dbReference>
<feature type="compositionally biased region" description="Basic and acidic residues" evidence="1">
    <location>
        <begin position="245"/>
        <end position="254"/>
    </location>
</feature>
<dbReference type="Pfam" id="PF02214">
    <property type="entry name" value="BTB_2"/>
    <property type="match status" value="1"/>
</dbReference>
<dbReference type="InterPro" id="IPR003131">
    <property type="entry name" value="T1-type_BTB"/>
</dbReference>
<dbReference type="InterPro" id="IPR036322">
    <property type="entry name" value="WD40_repeat_dom_sf"/>
</dbReference>
<organism evidence="3 4">
    <name type="scientific">Calicophoron daubneyi</name>
    <name type="common">Rumen fluke</name>
    <name type="synonym">Paramphistomum daubneyi</name>
    <dbReference type="NCBI Taxonomy" id="300641"/>
    <lineage>
        <taxon>Eukaryota</taxon>
        <taxon>Metazoa</taxon>
        <taxon>Spiralia</taxon>
        <taxon>Lophotrochozoa</taxon>
        <taxon>Platyhelminthes</taxon>
        <taxon>Trematoda</taxon>
        <taxon>Digenea</taxon>
        <taxon>Plagiorchiida</taxon>
        <taxon>Pronocephalata</taxon>
        <taxon>Paramphistomoidea</taxon>
        <taxon>Paramphistomidae</taxon>
        <taxon>Calicophoron</taxon>
    </lineage>
</organism>
<gene>
    <name evidence="3" type="ORF">CDAUBV1_LOCUS832</name>
</gene>
<dbReference type="EMBL" id="CAXLJL010000025">
    <property type="protein sequence ID" value="CAL5129758.1"/>
    <property type="molecule type" value="Genomic_DNA"/>
</dbReference>
<feature type="region of interest" description="Disordered" evidence="1">
    <location>
        <begin position="367"/>
        <end position="398"/>
    </location>
</feature>
<feature type="compositionally biased region" description="Low complexity" evidence="1">
    <location>
        <begin position="1125"/>
        <end position="1138"/>
    </location>
</feature>
<dbReference type="InterPro" id="IPR011333">
    <property type="entry name" value="SKP1/BTB/POZ_sf"/>
</dbReference>
<feature type="compositionally biased region" description="Polar residues" evidence="1">
    <location>
        <begin position="132"/>
        <end position="152"/>
    </location>
</feature>
<protein>
    <recommendedName>
        <fullName evidence="2">BTB domain-containing protein</fullName>
    </recommendedName>
</protein>
<feature type="compositionally biased region" description="Low complexity" evidence="1">
    <location>
        <begin position="374"/>
        <end position="384"/>
    </location>
</feature>
<evidence type="ECO:0000256" key="1">
    <source>
        <dbReference type="SAM" id="MobiDB-lite"/>
    </source>
</evidence>
<accession>A0AAV2SX92</accession>
<evidence type="ECO:0000313" key="3">
    <source>
        <dbReference type="EMBL" id="CAL5129758.1"/>
    </source>
</evidence>
<feature type="compositionally biased region" description="Polar residues" evidence="1">
    <location>
        <begin position="736"/>
        <end position="747"/>
    </location>
</feature>